<dbReference type="PROSITE" id="PS52050">
    <property type="entry name" value="WYL"/>
    <property type="match status" value="1"/>
</dbReference>
<comment type="caution">
    <text evidence="4">The sequence shown here is derived from an EMBL/GenBank/DDBJ whole genome shotgun (WGS) entry which is preliminary data.</text>
</comment>
<keyword evidence="2" id="KW-0804">Transcription</keyword>
<dbReference type="AlphaFoldDB" id="A0A0R2BD58"/>
<dbReference type="InterPro" id="IPR013196">
    <property type="entry name" value="HTH_11"/>
</dbReference>
<sequence length="303" mass="34154">MKISRLISLVFLLLRQEMVPATQLATLFEVSVRTIYRDLDTLNEAGIPIFTKQGRYGGVGIMPNYKVDKKLLTQTDLDNLLIALSGTTTLLATPELLETLNRIKGLSAVSEDLVPVIIEYQGWPGTVALQERATALLTAIRQHRIVKFTYTDRGGQMSQRILEPYRIVFKAQRWYLQGFDTTRHALRTFTLAKLTMIEYPAETFEPRSISANELVLHGGPKAQQETTLLLAVAERLRDVFVERFGPDVINETDGQTFHATIGLPNNDASYRFLLGLGQGVQILNQSRFKTDFRAYAKALVHQL</sequence>
<dbReference type="Gene3D" id="1.10.10.10">
    <property type="entry name" value="Winged helix-like DNA-binding domain superfamily/Winged helix DNA-binding domain"/>
    <property type="match status" value="1"/>
</dbReference>
<organism evidence="4 5">
    <name type="scientific">Secundilactobacillus collinoides DSM 20515 = JCM 1123</name>
    <dbReference type="NCBI Taxonomy" id="1423733"/>
    <lineage>
        <taxon>Bacteria</taxon>
        <taxon>Bacillati</taxon>
        <taxon>Bacillota</taxon>
        <taxon>Bacilli</taxon>
        <taxon>Lactobacillales</taxon>
        <taxon>Lactobacillaceae</taxon>
        <taxon>Secundilactobacillus</taxon>
    </lineage>
</organism>
<dbReference type="InterPro" id="IPR026881">
    <property type="entry name" value="WYL_dom"/>
</dbReference>
<keyword evidence="1" id="KW-0805">Transcription regulation</keyword>
<dbReference type="GO" id="GO:0003700">
    <property type="term" value="F:DNA-binding transcription factor activity"/>
    <property type="evidence" value="ECO:0007669"/>
    <property type="project" value="InterPro"/>
</dbReference>
<dbReference type="RefSeq" id="WP_054758604.1">
    <property type="nucleotide sequence ID" value="NZ_AYYR01000013.1"/>
</dbReference>
<proteinExistence type="predicted"/>
<dbReference type="PANTHER" id="PTHR34580:SF1">
    <property type="entry name" value="PROTEIN PAFC"/>
    <property type="match status" value="1"/>
</dbReference>
<dbReference type="InterPro" id="IPR051534">
    <property type="entry name" value="CBASS_pafABC_assoc_protein"/>
</dbReference>
<reference evidence="4 5" key="1">
    <citation type="journal article" date="2015" name="Genome Announc.">
        <title>Expanding the biotechnology potential of lactobacilli through comparative genomics of 213 strains and associated genera.</title>
        <authorList>
            <person name="Sun Z."/>
            <person name="Harris H.M."/>
            <person name="McCann A."/>
            <person name="Guo C."/>
            <person name="Argimon S."/>
            <person name="Zhang W."/>
            <person name="Yang X."/>
            <person name="Jeffery I.B."/>
            <person name="Cooney J.C."/>
            <person name="Kagawa T.F."/>
            <person name="Liu W."/>
            <person name="Song Y."/>
            <person name="Salvetti E."/>
            <person name="Wrobel A."/>
            <person name="Rasinkangas P."/>
            <person name="Parkhill J."/>
            <person name="Rea M.C."/>
            <person name="O'Sullivan O."/>
            <person name="Ritari J."/>
            <person name="Douillard F.P."/>
            <person name="Paul Ross R."/>
            <person name="Yang R."/>
            <person name="Briner A.E."/>
            <person name="Felis G.E."/>
            <person name="de Vos W.M."/>
            <person name="Barrangou R."/>
            <person name="Klaenhammer T.R."/>
            <person name="Caufield P.W."/>
            <person name="Cui Y."/>
            <person name="Zhang H."/>
            <person name="O'Toole P.W."/>
        </authorList>
    </citation>
    <scope>NUCLEOTIDE SEQUENCE [LARGE SCALE GENOMIC DNA]</scope>
    <source>
        <strain evidence="4 5">DSM 20515</strain>
    </source>
</reference>
<dbReference type="Proteomes" id="UP000051845">
    <property type="component" value="Unassembled WGS sequence"/>
</dbReference>
<evidence type="ECO:0000256" key="1">
    <source>
        <dbReference type="ARBA" id="ARBA00023015"/>
    </source>
</evidence>
<name>A0A0R2BD58_SECCO</name>
<dbReference type="EMBL" id="AYYR01000013">
    <property type="protein sequence ID" value="KRM77230.1"/>
    <property type="molecule type" value="Genomic_DNA"/>
</dbReference>
<dbReference type="Pfam" id="PF13280">
    <property type="entry name" value="WYL"/>
    <property type="match status" value="1"/>
</dbReference>
<dbReference type="PANTHER" id="PTHR34580">
    <property type="match status" value="1"/>
</dbReference>
<dbReference type="SUPFAM" id="SSF46785">
    <property type="entry name" value="Winged helix' DNA-binding domain"/>
    <property type="match status" value="1"/>
</dbReference>
<evidence type="ECO:0000259" key="3">
    <source>
        <dbReference type="PROSITE" id="PS51000"/>
    </source>
</evidence>
<dbReference type="InterPro" id="IPR028349">
    <property type="entry name" value="PafC-like"/>
</dbReference>
<dbReference type="PATRIC" id="fig|1423733.4.peg.497"/>
<dbReference type="InterPro" id="IPR001034">
    <property type="entry name" value="DeoR_HTH"/>
</dbReference>
<gene>
    <name evidence="4" type="ORF">FC82_GL000475</name>
</gene>
<dbReference type="InterPro" id="IPR036390">
    <property type="entry name" value="WH_DNA-bd_sf"/>
</dbReference>
<dbReference type="PROSITE" id="PS51000">
    <property type="entry name" value="HTH_DEOR_2"/>
    <property type="match status" value="1"/>
</dbReference>
<protein>
    <recommendedName>
        <fullName evidence="3">HTH deoR-type domain-containing protein</fullName>
    </recommendedName>
</protein>
<dbReference type="InterPro" id="IPR036388">
    <property type="entry name" value="WH-like_DNA-bd_sf"/>
</dbReference>
<evidence type="ECO:0000256" key="2">
    <source>
        <dbReference type="ARBA" id="ARBA00023163"/>
    </source>
</evidence>
<evidence type="ECO:0000313" key="5">
    <source>
        <dbReference type="Proteomes" id="UP000051845"/>
    </source>
</evidence>
<feature type="domain" description="HTH deoR-type" evidence="3">
    <location>
        <begin position="2"/>
        <end position="61"/>
    </location>
</feature>
<dbReference type="PIRSF" id="PIRSF016838">
    <property type="entry name" value="PafC"/>
    <property type="match status" value="1"/>
</dbReference>
<evidence type="ECO:0000313" key="4">
    <source>
        <dbReference type="EMBL" id="KRM77230.1"/>
    </source>
</evidence>
<dbReference type="STRING" id="33960.TY91_07520"/>
<dbReference type="Pfam" id="PF08279">
    <property type="entry name" value="HTH_11"/>
    <property type="match status" value="1"/>
</dbReference>
<accession>A0A0R2BD58</accession>